<dbReference type="SUPFAM" id="SSF47954">
    <property type="entry name" value="Cyclin-like"/>
    <property type="match status" value="1"/>
</dbReference>
<dbReference type="Gene3D" id="1.10.472.10">
    <property type="entry name" value="Cyclin-like"/>
    <property type="match status" value="1"/>
</dbReference>
<organism evidence="4 5">
    <name type="scientific">Acanthocheilonema viteae</name>
    <name type="common">Filarial nematode worm</name>
    <name type="synonym">Dipetalonema viteae</name>
    <dbReference type="NCBI Taxonomy" id="6277"/>
    <lineage>
        <taxon>Eukaryota</taxon>
        <taxon>Metazoa</taxon>
        <taxon>Ecdysozoa</taxon>
        <taxon>Nematoda</taxon>
        <taxon>Chromadorea</taxon>
        <taxon>Rhabditida</taxon>
        <taxon>Spirurina</taxon>
        <taxon>Spiruromorpha</taxon>
        <taxon>Filarioidea</taxon>
        <taxon>Onchocercidae</taxon>
        <taxon>Acanthocheilonema</taxon>
    </lineage>
</organism>
<protein>
    <recommendedName>
        <fullName evidence="3">RRM domain-containing protein</fullName>
    </recommendedName>
</protein>
<feature type="compositionally biased region" description="Basic residues" evidence="2">
    <location>
        <begin position="23"/>
        <end position="35"/>
    </location>
</feature>
<dbReference type="InterPro" id="IPR000504">
    <property type="entry name" value="RRM_dom"/>
</dbReference>
<dbReference type="InterPro" id="IPR012677">
    <property type="entry name" value="Nucleotide-bd_a/b_plait_sf"/>
</dbReference>
<evidence type="ECO:0000313" key="4">
    <source>
        <dbReference type="EMBL" id="VBB28447.1"/>
    </source>
</evidence>
<dbReference type="InterPro" id="IPR012388">
    <property type="entry name" value="CABLES1/2"/>
</dbReference>
<dbReference type="InterPro" id="IPR006671">
    <property type="entry name" value="Cyclin_N"/>
</dbReference>
<dbReference type="OrthoDB" id="5353095at2759"/>
<dbReference type="STRING" id="6277.A0A498SII5"/>
<gene>
    <name evidence="4" type="ORF">NAV_LOCUS3277</name>
</gene>
<dbReference type="PANTHER" id="PTHR22896:SF0">
    <property type="entry name" value="CYCLIN N-TERMINAL DOMAIN-CONTAINING PROTEIN"/>
    <property type="match status" value="1"/>
</dbReference>
<evidence type="ECO:0000256" key="2">
    <source>
        <dbReference type="SAM" id="MobiDB-lite"/>
    </source>
</evidence>
<accession>A0A498SII5</accession>
<dbReference type="GO" id="GO:0051726">
    <property type="term" value="P:regulation of cell cycle"/>
    <property type="evidence" value="ECO:0007669"/>
    <property type="project" value="InterPro"/>
</dbReference>
<dbReference type="Pfam" id="PF00134">
    <property type="entry name" value="Cyclin_N"/>
    <property type="match status" value="1"/>
</dbReference>
<dbReference type="Proteomes" id="UP000276991">
    <property type="component" value="Unassembled WGS sequence"/>
</dbReference>
<dbReference type="InterPro" id="IPR036915">
    <property type="entry name" value="Cyclin-like_sf"/>
</dbReference>
<feature type="compositionally biased region" description="Low complexity" evidence="2">
    <location>
        <begin position="9"/>
        <end position="18"/>
    </location>
</feature>
<dbReference type="SMART" id="SM00360">
    <property type="entry name" value="RRM"/>
    <property type="match status" value="1"/>
</dbReference>
<feature type="domain" description="RRM" evidence="3">
    <location>
        <begin position="46"/>
        <end position="119"/>
    </location>
</feature>
<keyword evidence="5" id="KW-1185">Reference proteome</keyword>
<evidence type="ECO:0000256" key="1">
    <source>
        <dbReference type="PROSITE-ProRule" id="PRU00176"/>
    </source>
</evidence>
<dbReference type="Gene3D" id="3.30.70.330">
    <property type="match status" value="1"/>
</dbReference>
<dbReference type="GO" id="GO:0003723">
    <property type="term" value="F:RNA binding"/>
    <property type="evidence" value="ECO:0007669"/>
    <property type="project" value="UniProtKB-UniRule"/>
</dbReference>
<name>A0A498SII5_ACAVI</name>
<sequence>MAPRKRSTSKTSSSSSSTERSRSRSRTRSKTRSRSKTYSPERGEEGRLHVANIDESVRARDLEEAFSRFGKLSEVWVASYPPLFAFVVFKNKSDANEALAALNNTYIRNCRVRVSVALPRVRAHDRYRFGGGGYGGGYYGGGGYGRYGGYGGSRYGDYGRYGGYGRDRDRRRSPPRRERERRRRCGNAYALFWGERRRYGEKKEKASGYNRIYMLAAKMILKCISGPVLAHGRVHALLLLTVVFEMEQKNLLMGGVSCLQLYDFTTLLNSLSSMANICTDWDRKSEYDDGLASRNHSLPRDIACRQEECQQSYSMSFFCSQVEGKCEMGKADYYDNLVVSDDILMSKQLCQAYGVNVGSSENISVRLNSTKSDETSIGSLKKLPGKSYIIASSGNKAEKCEQNLKELTNRQKFLKLCNVKNQSDNSDRLSLISFAHDRIKPINYKNMQEISFRDLISTNVGGTSCLSEDSSPFHKHFGDGDKSSNSIYPRISTRWHTLACDRVTDTIEKGPLLLHSTVCDSSCSTSLTEYDPNLIANFDCRTRKTVIKFNGYVSTVMHYQPETKRLINEAFRLRFPHVHVSFSKIKSIKRELHQIAVACNLEDTTTAHAYVFYEKVLLKGLVCKMNRKLVAGAALLVAAKITDFGSVCVSDVVNHLESSLRINRKELLRYEIPLCAALSFDLRVPVWQLLPHYQRIALTIL</sequence>
<proteinExistence type="predicted"/>
<reference evidence="4 5" key="1">
    <citation type="submission" date="2018-08" db="EMBL/GenBank/DDBJ databases">
        <authorList>
            <person name="Laetsch R D."/>
            <person name="Stevens L."/>
            <person name="Kumar S."/>
            <person name="Blaxter L. M."/>
        </authorList>
    </citation>
    <scope>NUCLEOTIDE SEQUENCE [LARGE SCALE GENOMIC DNA]</scope>
</reference>
<dbReference type="InterPro" id="IPR035979">
    <property type="entry name" value="RBD_domain_sf"/>
</dbReference>
<keyword evidence="1" id="KW-0694">RNA-binding</keyword>
<dbReference type="PANTHER" id="PTHR22896">
    <property type="entry name" value="CDK5 AND ABL1 ENZYME SUBSTRATE 1"/>
    <property type="match status" value="1"/>
</dbReference>
<dbReference type="Pfam" id="PF00076">
    <property type="entry name" value="RRM_1"/>
    <property type="match status" value="1"/>
</dbReference>
<dbReference type="AlphaFoldDB" id="A0A498SII5"/>
<dbReference type="PROSITE" id="PS50102">
    <property type="entry name" value="RRM"/>
    <property type="match status" value="1"/>
</dbReference>
<feature type="region of interest" description="Disordered" evidence="2">
    <location>
        <begin position="1"/>
        <end position="47"/>
    </location>
</feature>
<evidence type="ECO:0000313" key="5">
    <source>
        <dbReference type="Proteomes" id="UP000276991"/>
    </source>
</evidence>
<evidence type="ECO:0000259" key="3">
    <source>
        <dbReference type="PROSITE" id="PS50102"/>
    </source>
</evidence>
<dbReference type="SUPFAM" id="SSF54928">
    <property type="entry name" value="RNA-binding domain, RBD"/>
    <property type="match status" value="1"/>
</dbReference>
<dbReference type="EMBL" id="UPTC01000406">
    <property type="protein sequence ID" value="VBB28447.1"/>
    <property type="molecule type" value="Genomic_DNA"/>
</dbReference>